<proteinExistence type="predicted"/>
<sequence length="119" mass="13285">MFYIALAGFILFGVYKLFDKHYGKKDTFHVDMDWYVSFAIFITCYFSVILLGIAIASMNIPPSLSLALGGYILYLILPFLIIKLMLSYSAKKAIIYSSVVPLVAILAEIPFVLIRGAMG</sequence>
<dbReference type="STRING" id="1085623.GNIT_3667"/>
<gene>
    <name evidence="2" type="ordered locus">GNIT_3667</name>
</gene>
<feature type="transmembrane region" description="Helical" evidence="1">
    <location>
        <begin position="68"/>
        <end position="88"/>
    </location>
</feature>
<keyword evidence="3" id="KW-1185">Reference proteome</keyword>
<keyword evidence="1" id="KW-0812">Transmembrane</keyword>
<protein>
    <submittedName>
        <fullName evidence="2">Uncharacterized protein</fullName>
    </submittedName>
</protein>
<evidence type="ECO:0000313" key="2">
    <source>
        <dbReference type="EMBL" id="AEP31761.1"/>
    </source>
</evidence>
<feature type="transmembrane region" description="Helical" evidence="1">
    <location>
        <begin position="35"/>
        <end position="56"/>
    </location>
</feature>
<evidence type="ECO:0000256" key="1">
    <source>
        <dbReference type="SAM" id="Phobius"/>
    </source>
</evidence>
<accession>G4QNF7</accession>
<dbReference type="HOGENOM" id="CLU_2058026_0_0_6"/>
<organism evidence="2 3">
    <name type="scientific">Glaciecola nitratireducens (strain JCM 12485 / KCTC 12276 / FR1064)</name>
    <dbReference type="NCBI Taxonomy" id="1085623"/>
    <lineage>
        <taxon>Bacteria</taxon>
        <taxon>Pseudomonadati</taxon>
        <taxon>Pseudomonadota</taxon>
        <taxon>Gammaproteobacteria</taxon>
        <taxon>Alteromonadales</taxon>
        <taxon>Alteromonadaceae</taxon>
        <taxon>Brumicola</taxon>
    </lineage>
</organism>
<reference evidence="2 3" key="1">
    <citation type="journal article" date="2011" name="J. Bacteriol.">
        <title>Complete genome sequence of seawater bacterium Glaciecola nitratireducens FR1064T.</title>
        <authorList>
            <person name="Bian F."/>
            <person name="Qin Q.L."/>
            <person name="Xie B.B."/>
            <person name="Shu Y.L."/>
            <person name="Zhang X.Y."/>
            <person name="Yu Y."/>
            <person name="Chen B."/>
            <person name="Chen X.L."/>
            <person name="Zhou B.C."/>
            <person name="Zhang Y.Z."/>
        </authorList>
    </citation>
    <scope>NUCLEOTIDE SEQUENCE [LARGE SCALE GENOMIC DNA]</scope>
    <source>
        <strain evidence="3">JCM 12485 / KCTC 12276 / FR1064</strain>
    </source>
</reference>
<feature type="transmembrane region" description="Helical" evidence="1">
    <location>
        <begin position="94"/>
        <end position="114"/>
    </location>
</feature>
<dbReference type="RefSeq" id="WP_014110632.1">
    <property type="nucleotide sequence ID" value="NC_016041.1"/>
</dbReference>
<name>G4QNF7_GLANF</name>
<dbReference type="AlphaFoldDB" id="G4QNF7"/>
<dbReference type="KEGG" id="gni:GNIT_3667"/>
<evidence type="ECO:0000313" key="3">
    <source>
        <dbReference type="Proteomes" id="UP000009282"/>
    </source>
</evidence>
<dbReference type="EMBL" id="CP003060">
    <property type="protein sequence ID" value="AEP31761.1"/>
    <property type="molecule type" value="Genomic_DNA"/>
</dbReference>
<keyword evidence="1" id="KW-0472">Membrane</keyword>
<keyword evidence="1" id="KW-1133">Transmembrane helix</keyword>
<dbReference type="Proteomes" id="UP000009282">
    <property type="component" value="Chromosome"/>
</dbReference>